<dbReference type="RefSeq" id="WP_377302210.1">
    <property type="nucleotide sequence ID" value="NZ_CP180191.1"/>
</dbReference>
<organism evidence="2 3">
    <name type="scientific">Piscinibacterium candidicorallinum</name>
    <dbReference type="NCBI Taxonomy" id="1793872"/>
    <lineage>
        <taxon>Bacteria</taxon>
        <taxon>Pseudomonadati</taxon>
        <taxon>Pseudomonadota</taxon>
        <taxon>Betaproteobacteria</taxon>
        <taxon>Burkholderiales</taxon>
        <taxon>Piscinibacterium</taxon>
    </lineage>
</organism>
<accession>A0ABV7H3Y4</accession>
<feature type="transmembrane region" description="Helical" evidence="1">
    <location>
        <begin position="12"/>
        <end position="32"/>
    </location>
</feature>
<keyword evidence="3" id="KW-1185">Reference proteome</keyword>
<gene>
    <name evidence="2" type="ORF">ACFOEN_06615</name>
</gene>
<dbReference type="EMBL" id="JBHRTI010000003">
    <property type="protein sequence ID" value="MFC3147308.1"/>
    <property type="molecule type" value="Genomic_DNA"/>
</dbReference>
<evidence type="ECO:0000256" key="1">
    <source>
        <dbReference type="SAM" id="Phobius"/>
    </source>
</evidence>
<keyword evidence="1" id="KW-0472">Membrane</keyword>
<comment type="caution">
    <text evidence="2">The sequence shown here is derived from an EMBL/GenBank/DDBJ whole genome shotgun (WGS) entry which is preliminary data.</text>
</comment>
<feature type="transmembrane region" description="Helical" evidence="1">
    <location>
        <begin position="69"/>
        <end position="90"/>
    </location>
</feature>
<reference evidence="3" key="1">
    <citation type="journal article" date="2019" name="Int. J. Syst. Evol. Microbiol.">
        <title>The Global Catalogue of Microorganisms (GCM) 10K type strain sequencing project: providing services to taxonomists for standard genome sequencing and annotation.</title>
        <authorList>
            <consortium name="The Broad Institute Genomics Platform"/>
            <consortium name="The Broad Institute Genome Sequencing Center for Infectious Disease"/>
            <person name="Wu L."/>
            <person name="Ma J."/>
        </authorList>
    </citation>
    <scope>NUCLEOTIDE SEQUENCE [LARGE SCALE GENOMIC DNA]</scope>
    <source>
        <strain evidence="3">KCTC 52168</strain>
    </source>
</reference>
<evidence type="ECO:0000313" key="2">
    <source>
        <dbReference type="EMBL" id="MFC3147308.1"/>
    </source>
</evidence>
<evidence type="ECO:0000313" key="3">
    <source>
        <dbReference type="Proteomes" id="UP001595556"/>
    </source>
</evidence>
<sequence>MTDQTQGTKAFGASIWPWLFAALGIVYLVAAVRGGEEVTYSALKGIGILLAAPQVWLDHVGRGRVSERALKLLNGVGYLGIALLATGLIMDVFNL</sequence>
<dbReference type="Proteomes" id="UP001595556">
    <property type="component" value="Unassembled WGS sequence"/>
</dbReference>
<proteinExistence type="predicted"/>
<protein>
    <submittedName>
        <fullName evidence="2">Uncharacterized protein</fullName>
    </submittedName>
</protein>
<name>A0ABV7H3Y4_9BURK</name>
<keyword evidence="1" id="KW-0812">Transmembrane</keyword>
<keyword evidence="1" id="KW-1133">Transmembrane helix</keyword>